<name>A0A7J7NXI6_9MAGN</name>
<evidence type="ECO:0000313" key="1">
    <source>
        <dbReference type="EMBL" id="KAF6171869.1"/>
    </source>
</evidence>
<comment type="caution">
    <text evidence="1">The sequence shown here is derived from an EMBL/GenBank/DDBJ whole genome shotgun (WGS) entry which is preliminary data.</text>
</comment>
<evidence type="ECO:0000313" key="2">
    <source>
        <dbReference type="Proteomes" id="UP000541444"/>
    </source>
</evidence>
<accession>A0A7J7NXI6</accession>
<sequence>MNGAQRERSYVLYLQKWCSNGYIYRSCATALSITYMRFKGPKIRSSILAIMRVKAKSRTNLSP</sequence>
<dbReference type="AlphaFoldDB" id="A0A7J7NXI6"/>
<organism evidence="1 2">
    <name type="scientific">Kingdonia uniflora</name>
    <dbReference type="NCBI Taxonomy" id="39325"/>
    <lineage>
        <taxon>Eukaryota</taxon>
        <taxon>Viridiplantae</taxon>
        <taxon>Streptophyta</taxon>
        <taxon>Embryophyta</taxon>
        <taxon>Tracheophyta</taxon>
        <taxon>Spermatophyta</taxon>
        <taxon>Magnoliopsida</taxon>
        <taxon>Ranunculales</taxon>
        <taxon>Circaeasteraceae</taxon>
        <taxon>Kingdonia</taxon>
    </lineage>
</organism>
<dbReference type="EMBL" id="JACGCM010000452">
    <property type="protein sequence ID" value="KAF6171869.1"/>
    <property type="molecule type" value="Genomic_DNA"/>
</dbReference>
<reference evidence="1 2" key="1">
    <citation type="journal article" date="2020" name="IScience">
        <title>Genome Sequencing of the Endangered Kingdonia uniflora (Circaeasteraceae, Ranunculales) Reveals Potential Mechanisms of Evolutionary Specialization.</title>
        <authorList>
            <person name="Sun Y."/>
            <person name="Deng T."/>
            <person name="Zhang A."/>
            <person name="Moore M.J."/>
            <person name="Landis J.B."/>
            <person name="Lin N."/>
            <person name="Zhang H."/>
            <person name="Zhang X."/>
            <person name="Huang J."/>
            <person name="Zhang X."/>
            <person name="Sun H."/>
            <person name="Wang H."/>
        </authorList>
    </citation>
    <scope>NUCLEOTIDE SEQUENCE [LARGE SCALE GENOMIC DNA]</scope>
    <source>
        <strain evidence="1">TB1705</strain>
        <tissue evidence="1">Leaf</tissue>
    </source>
</reference>
<protein>
    <submittedName>
        <fullName evidence="1">Uncharacterized protein</fullName>
    </submittedName>
</protein>
<keyword evidence="2" id="KW-1185">Reference proteome</keyword>
<dbReference type="Proteomes" id="UP000541444">
    <property type="component" value="Unassembled WGS sequence"/>
</dbReference>
<proteinExistence type="predicted"/>
<gene>
    <name evidence="1" type="ORF">GIB67_011766</name>
</gene>